<evidence type="ECO:0000313" key="4">
    <source>
        <dbReference type="EMBL" id="RNM40269.1"/>
    </source>
</evidence>
<organism evidence="4 6">
    <name type="scientific">Eggerthella sinensis</name>
    <dbReference type="NCBI Taxonomy" id="242230"/>
    <lineage>
        <taxon>Bacteria</taxon>
        <taxon>Bacillati</taxon>
        <taxon>Actinomycetota</taxon>
        <taxon>Coriobacteriia</taxon>
        <taxon>Eggerthellales</taxon>
        <taxon>Eggerthellaceae</taxon>
        <taxon>Eggerthella</taxon>
    </lineage>
</organism>
<dbReference type="RefSeq" id="WP_114547874.1">
    <property type="nucleotide sequence ID" value="NZ_PPTT01000048.1"/>
</dbReference>
<name>A0A3N0ITD5_9ACTN</name>
<evidence type="ECO:0000256" key="2">
    <source>
        <dbReference type="ARBA" id="ARBA00023172"/>
    </source>
</evidence>
<evidence type="ECO:0000313" key="6">
    <source>
        <dbReference type="Proteomes" id="UP000270112"/>
    </source>
</evidence>
<dbReference type="AlphaFoldDB" id="A0A3N0ITD5"/>
<dbReference type="GO" id="GO:0003677">
    <property type="term" value="F:DNA binding"/>
    <property type="evidence" value="ECO:0007669"/>
    <property type="project" value="UniProtKB-KW"/>
</dbReference>
<keyword evidence="2" id="KW-0233">DNA recombination</keyword>
<keyword evidence="5" id="KW-1185">Reference proteome</keyword>
<proteinExistence type="predicted"/>
<comment type="caution">
    <text evidence="4">The sequence shown here is derived from an EMBL/GenBank/DDBJ whole genome shotgun (WGS) entry which is preliminary data.</text>
</comment>
<keyword evidence="1" id="KW-0238">DNA-binding</keyword>
<reference evidence="4" key="3">
    <citation type="journal article" date="2019" name="Microbiol. Resour. Announc.">
        <title>Draft Genome Sequences of Type Strains of Gordonibacter faecihominis, Paraeggerthella hongkongensis, Parvibacter caecicola,Slackia equolifaciens, Slackia faecicanis, and Slackia isoflavoniconvertens.</title>
        <authorList>
            <person name="Danylec N."/>
            <person name="Stoll D.A."/>
            <person name="Dotsch A."/>
            <person name="Huch M."/>
        </authorList>
    </citation>
    <scope>NUCLEOTIDE SEQUENCE</scope>
    <source>
        <strain evidence="4">DSM 16107</strain>
    </source>
</reference>
<protein>
    <recommendedName>
        <fullName evidence="7">Tyr recombinase domain-containing protein</fullName>
    </recommendedName>
</protein>
<dbReference type="SUPFAM" id="SSF56349">
    <property type="entry name" value="DNA breaking-rejoining enzymes"/>
    <property type="match status" value="1"/>
</dbReference>
<dbReference type="InterPro" id="IPR011010">
    <property type="entry name" value="DNA_brk_join_enz"/>
</dbReference>
<dbReference type="EMBL" id="PPTT01000048">
    <property type="protein sequence ID" value="RDB63662.1"/>
    <property type="molecule type" value="Genomic_DNA"/>
</dbReference>
<reference evidence="3 5" key="1">
    <citation type="journal article" date="2018" name="Elife">
        <title>Discovery and characterization of a prevalent human gut bacterial enzyme sufficient for the inactivation of a family of plant toxins.</title>
        <authorList>
            <person name="Koppel N."/>
            <person name="Bisanz J.E."/>
            <person name="Pandelia M.E."/>
            <person name="Turnbaugh P.J."/>
            <person name="Balskus E.P."/>
        </authorList>
    </citation>
    <scope>NUCLEOTIDE SEQUENCE [LARGE SCALE GENOMIC DNA]</scope>
    <source>
        <strain evidence="3 5">DSM 16107</strain>
    </source>
</reference>
<evidence type="ECO:0008006" key="7">
    <source>
        <dbReference type="Google" id="ProtNLM"/>
    </source>
</evidence>
<reference evidence="6" key="2">
    <citation type="submission" date="2018-05" db="EMBL/GenBank/DDBJ databases">
        <title>Genome Sequencing of selected type strains of the family Eggerthellaceae.</title>
        <authorList>
            <person name="Danylec N."/>
            <person name="Stoll D.A."/>
            <person name="Doetsch A."/>
            <person name="Huch M."/>
        </authorList>
    </citation>
    <scope>NUCLEOTIDE SEQUENCE [LARGE SCALE GENOMIC DNA]</scope>
    <source>
        <strain evidence="6">DSM 16107</strain>
    </source>
</reference>
<dbReference type="Gene3D" id="1.10.150.130">
    <property type="match status" value="1"/>
</dbReference>
<sequence>MSRSNFGHIQYLSHNRYRIYWDDPPKEDGSRNQRSPIVHGTREDAEIELARRLVGKTGFDDRTTYSQLWASKVVPSFERDGLQTRTVEGYERVWHRELKPRIGNTKVAGTTSEQVERVLAEIASAWVQRSAYALWKKMFNIAIRAGLRERNPVDRYVRMKTATAARRRLLDASEVPEWMESIRGIKYEGLLLAEVGGGLRPEEANALLKEDVAPWNHRGRLYALVNVDKALVPTRSGRELKCTKNGFSTREGVIGEPFASRLLEVCEGSGPVCGSGRPHEDGEPWGAYDYPSPATVTHNYRMWCQRNGVDYVNPGSLRKSFSVMHGEAGSPDSLVSLAMGHADGTTRGRNYQRATRRGMTMIADLLEELIADASS</sequence>
<dbReference type="InterPro" id="IPR010998">
    <property type="entry name" value="Integrase_recombinase_N"/>
</dbReference>
<evidence type="ECO:0000256" key="1">
    <source>
        <dbReference type="ARBA" id="ARBA00023125"/>
    </source>
</evidence>
<dbReference type="GO" id="GO:0006310">
    <property type="term" value="P:DNA recombination"/>
    <property type="evidence" value="ECO:0007669"/>
    <property type="project" value="UniProtKB-KW"/>
</dbReference>
<dbReference type="Proteomes" id="UP000270112">
    <property type="component" value="Unassembled WGS sequence"/>
</dbReference>
<dbReference type="OrthoDB" id="148546at2"/>
<dbReference type="InterPro" id="IPR013762">
    <property type="entry name" value="Integrase-like_cat_sf"/>
</dbReference>
<dbReference type="Gene3D" id="1.10.443.10">
    <property type="entry name" value="Intergrase catalytic core"/>
    <property type="match status" value="1"/>
</dbReference>
<dbReference type="EMBL" id="QICC01000093">
    <property type="protein sequence ID" value="RNM40269.1"/>
    <property type="molecule type" value="Genomic_DNA"/>
</dbReference>
<evidence type="ECO:0000313" key="5">
    <source>
        <dbReference type="Proteomes" id="UP000253817"/>
    </source>
</evidence>
<accession>A0A3N0ITD5</accession>
<gene>
    <name evidence="3" type="ORF">C1876_16825</name>
    <name evidence="4" type="ORF">DMP09_15050</name>
</gene>
<dbReference type="GO" id="GO:0015074">
    <property type="term" value="P:DNA integration"/>
    <property type="evidence" value="ECO:0007669"/>
    <property type="project" value="InterPro"/>
</dbReference>
<evidence type="ECO:0000313" key="3">
    <source>
        <dbReference type="EMBL" id="RDB63662.1"/>
    </source>
</evidence>
<dbReference type="Proteomes" id="UP000253817">
    <property type="component" value="Unassembled WGS sequence"/>
</dbReference>